<feature type="transmembrane region" description="Helical" evidence="6">
    <location>
        <begin position="35"/>
        <end position="57"/>
    </location>
</feature>
<feature type="transmembrane region" description="Helical" evidence="6">
    <location>
        <begin position="137"/>
        <end position="157"/>
    </location>
</feature>
<dbReference type="Pfam" id="PF01545">
    <property type="entry name" value="Cation_efflux"/>
    <property type="match status" value="1"/>
</dbReference>
<evidence type="ECO:0000313" key="9">
    <source>
        <dbReference type="Proteomes" id="UP000016986"/>
    </source>
</evidence>
<dbReference type="InterPro" id="IPR027469">
    <property type="entry name" value="Cation_efflux_TMD_sf"/>
</dbReference>
<dbReference type="Proteomes" id="UP000016986">
    <property type="component" value="Unassembled WGS sequence"/>
</dbReference>
<dbReference type="InterPro" id="IPR050681">
    <property type="entry name" value="CDF/SLC30A"/>
</dbReference>
<dbReference type="eggNOG" id="arCOG01477">
    <property type="taxonomic scope" value="Archaea"/>
</dbReference>
<reference evidence="8 9" key="1">
    <citation type="submission" date="2013-09" db="EMBL/GenBank/DDBJ databases">
        <title>Whole genome sequencing of Halarchaeum acidiphilum strain MH1-52-1.</title>
        <authorList>
            <person name="Shimane Y."/>
            <person name="Minegishi H."/>
            <person name="Nishi S."/>
            <person name="Echigo A."/>
            <person name="Shuto A."/>
            <person name="Konishi M."/>
            <person name="Ito T."/>
            <person name="Ohkuma M."/>
            <person name="Ohta Y."/>
            <person name="Nagano Y."/>
            <person name="Tsubouchi T."/>
            <person name="Mori K."/>
            <person name="Usui K."/>
            <person name="Kamekura M."/>
            <person name="Usami R."/>
            <person name="Takaki Y."/>
            <person name="Hatada Y."/>
        </authorList>
    </citation>
    <scope>NUCLEOTIDE SEQUENCE [LARGE SCALE GENOMIC DNA]</scope>
    <source>
        <strain evidence="8 9">JCM 16109</strain>
    </source>
</reference>
<dbReference type="AlphaFoldDB" id="U2YCH7"/>
<feature type="region of interest" description="Disordered" evidence="5">
    <location>
        <begin position="1"/>
        <end position="29"/>
    </location>
</feature>
<protein>
    <submittedName>
        <fullName evidence="8">Cobalt-zinc-cadmium resistance protein CzcD</fullName>
    </submittedName>
</protein>
<feature type="transmembrane region" description="Helical" evidence="6">
    <location>
        <begin position="69"/>
        <end position="86"/>
    </location>
</feature>
<feature type="region of interest" description="Disordered" evidence="5">
    <location>
        <begin position="249"/>
        <end position="371"/>
    </location>
</feature>
<evidence type="ECO:0000256" key="3">
    <source>
        <dbReference type="ARBA" id="ARBA00022989"/>
    </source>
</evidence>
<proteinExistence type="predicted"/>
<evidence type="ECO:0000256" key="2">
    <source>
        <dbReference type="ARBA" id="ARBA00022692"/>
    </source>
</evidence>
<dbReference type="RefSeq" id="WP_021779496.1">
    <property type="nucleotide sequence ID" value="NZ_BATA01000001.1"/>
</dbReference>
<comment type="subcellular location">
    <subcellularLocation>
        <location evidence="1">Membrane</location>
        <topology evidence="1">Multi-pass membrane protein</topology>
    </subcellularLocation>
</comment>
<gene>
    <name evidence="8" type="ORF">MBEHAL_0051</name>
</gene>
<dbReference type="SUPFAM" id="SSF161111">
    <property type="entry name" value="Cation efflux protein transmembrane domain-like"/>
    <property type="match status" value="1"/>
</dbReference>
<keyword evidence="3 6" id="KW-1133">Transmembrane helix</keyword>
<feature type="transmembrane region" description="Helical" evidence="6">
    <location>
        <begin position="195"/>
        <end position="214"/>
    </location>
</feature>
<accession>U2YCH7</accession>
<sequence length="371" mass="38177">MSEHGHGHDHDGEGHDHDHGDHGHSHDHTGGSQRALLIALLINTAFFVVELAGALYANSLTLLADAAHMLTDSGSLALALLAAYVARRAADRLRTYGYQRVEILGALVNGVVLLAIVVYVAYEAVLRLGNPEPIKPLPTVAVGLVGLLANLAGAYVLHGGTENLNVRGAYLHLLADAAGSLAAVVLGVALYVTDLYALDAVFSLLIAALVLYSAKDLLRDSVNVLLQGAPSDVPVDEVADALAGIDASATSTTSTSGCSPPGSTPAAPTSSSNPTPTATPSSNAPGTSSARDTASTTPPSKSRPRSANAPAPNSTATPPATTDARSVIRRTRSDAPRAVAIAPGLPPRTRTSRPPVSPRRPPRCASPRSYR</sequence>
<evidence type="ECO:0000256" key="5">
    <source>
        <dbReference type="SAM" id="MobiDB-lite"/>
    </source>
</evidence>
<evidence type="ECO:0000313" key="8">
    <source>
        <dbReference type="EMBL" id="GAD51291.1"/>
    </source>
</evidence>
<dbReference type="GO" id="GO:0005385">
    <property type="term" value="F:zinc ion transmembrane transporter activity"/>
    <property type="evidence" value="ECO:0007669"/>
    <property type="project" value="TreeGrafter"/>
</dbReference>
<dbReference type="InterPro" id="IPR058533">
    <property type="entry name" value="Cation_efflux_TM"/>
</dbReference>
<feature type="transmembrane region" description="Helical" evidence="6">
    <location>
        <begin position="106"/>
        <end position="125"/>
    </location>
</feature>
<comment type="caution">
    <text evidence="8">The sequence shown here is derived from an EMBL/GenBank/DDBJ whole genome shotgun (WGS) entry which is preliminary data.</text>
</comment>
<dbReference type="InterPro" id="IPR002524">
    <property type="entry name" value="Cation_efflux"/>
</dbReference>
<dbReference type="GO" id="GO:0005886">
    <property type="term" value="C:plasma membrane"/>
    <property type="evidence" value="ECO:0007669"/>
    <property type="project" value="TreeGrafter"/>
</dbReference>
<evidence type="ECO:0000259" key="7">
    <source>
        <dbReference type="Pfam" id="PF01545"/>
    </source>
</evidence>
<keyword evidence="9" id="KW-1185">Reference proteome</keyword>
<organism evidence="8 9">
    <name type="scientific">Halarchaeum acidiphilum MH1-52-1</name>
    <dbReference type="NCBI Taxonomy" id="1261545"/>
    <lineage>
        <taxon>Archaea</taxon>
        <taxon>Methanobacteriati</taxon>
        <taxon>Methanobacteriota</taxon>
        <taxon>Stenosarchaea group</taxon>
        <taxon>Halobacteria</taxon>
        <taxon>Halobacteriales</taxon>
        <taxon>Halobacteriaceae</taxon>
    </lineage>
</organism>
<evidence type="ECO:0000256" key="6">
    <source>
        <dbReference type="SAM" id="Phobius"/>
    </source>
</evidence>
<feature type="compositionally biased region" description="Low complexity" evidence="5">
    <location>
        <begin position="249"/>
        <end position="322"/>
    </location>
</feature>
<name>U2YCH7_9EURY</name>
<dbReference type="PANTHER" id="PTHR11562">
    <property type="entry name" value="CATION EFFLUX PROTEIN/ ZINC TRANSPORTER"/>
    <property type="match status" value="1"/>
</dbReference>
<keyword evidence="4 6" id="KW-0472">Membrane</keyword>
<dbReference type="PANTHER" id="PTHR11562:SF17">
    <property type="entry name" value="RE54080P-RELATED"/>
    <property type="match status" value="1"/>
</dbReference>
<keyword evidence="2 6" id="KW-0812">Transmembrane</keyword>
<evidence type="ECO:0000256" key="1">
    <source>
        <dbReference type="ARBA" id="ARBA00004141"/>
    </source>
</evidence>
<evidence type="ECO:0000256" key="4">
    <source>
        <dbReference type="ARBA" id="ARBA00023136"/>
    </source>
</evidence>
<dbReference type="NCBIfam" id="TIGR01297">
    <property type="entry name" value="CDF"/>
    <property type="match status" value="1"/>
</dbReference>
<dbReference type="Gene3D" id="1.20.1510.10">
    <property type="entry name" value="Cation efflux protein transmembrane domain"/>
    <property type="match status" value="1"/>
</dbReference>
<feature type="domain" description="Cation efflux protein transmembrane" evidence="7">
    <location>
        <begin position="36"/>
        <end position="226"/>
    </location>
</feature>
<dbReference type="EMBL" id="BATA01000001">
    <property type="protein sequence ID" value="GAD51291.1"/>
    <property type="molecule type" value="Genomic_DNA"/>
</dbReference>
<feature type="transmembrane region" description="Helical" evidence="6">
    <location>
        <begin position="169"/>
        <end position="189"/>
    </location>
</feature>